<evidence type="ECO:0000313" key="5">
    <source>
        <dbReference type="Proteomes" id="UP001501705"/>
    </source>
</evidence>
<keyword evidence="2" id="KW-1133">Transmembrane helix</keyword>
<evidence type="ECO:0000256" key="3">
    <source>
        <dbReference type="SAM" id="SignalP"/>
    </source>
</evidence>
<protein>
    <recommendedName>
        <fullName evidence="6">Esterase-like activity of phytase family protein</fullName>
    </recommendedName>
</protein>
<evidence type="ECO:0008006" key="6">
    <source>
        <dbReference type="Google" id="ProtNLM"/>
    </source>
</evidence>
<organism evidence="4 5">
    <name type="scientific">Kribbella hippodromi</name>
    <dbReference type="NCBI Taxonomy" id="434347"/>
    <lineage>
        <taxon>Bacteria</taxon>
        <taxon>Bacillati</taxon>
        <taxon>Actinomycetota</taxon>
        <taxon>Actinomycetes</taxon>
        <taxon>Propionibacteriales</taxon>
        <taxon>Kribbellaceae</taxon>
        <taxon>Kribbella</taxon>
    </lineage>
</organism>
<sequence length="367" mass="38522">MRWLRAALALAGATVCVLAGVALPTTASATPTADPTAPKKLFTIQDDRLKETTGLAKSVKHDGIYWAVSRSGETGRVFAVDQTGKVKAVLRINAKVVDVEAVGVDRNGFIYLADIGDTKGNRDQVEVYTFPEPETLQDQDKIPYHRYDYTYPDGAHDAETLLIEPGTSQLYFVTRSSQGAGSIYAAPPSPSRQGTNKLTKFSAAPPGAITDGTFLPDGQRAVLRSSTEVSTVAWGDTPTVVARAAASTGAGKSVAVGPADGTVVVASSGTGAAFYQLTAPAKAAGTTTSTPPSATATPKPATTSDSSSSTAGKSHNLRWIIIGAAVFAIVITVLTFPPGRRERQDRQAENDRLTGQSPPPPRRRQPQ</sequence>
<evidence type="ECO:0000256" key="2">
    <source>
        <dbReference type="SAM" id="Phobius"/>
    </source>
</evidence>
<comment type="caution">
    <text evidence="4">The sequence shown here is derived from an EMBL/GenBank/DDBJ whole genome shotgun (WGS) entry which is preliminary data.</text>
</comment>
<feature type="region of interest" description="Disordered" evidence="1">
    <location>
        <begin position="283"/>
        <end position="312"/>
    </location>
</feature>
<keyword evidence="2" id="KW-0472">Membrane</keyword>
<evidence type="ECO:0000256" key="1">
    <source>
        <dbReference type="SAM" id="MobiDB-lite"/>
    </source>
</evidence>
<dbReference type="Proteomes" id="UP001501705">
    <property type="component" value="Unassembled WGS sequence"/>
</dbReference>
<dbReference type="SUPFAM" id="SSF50969">
    <property type="entry name" value="YVTN repeat-like/Quinoprotein amine dehydrogenase"/>
    <property type="match status" value="1"/>
</dbReference>
<dbReference type="RefSeq" id="WP_344241080.1">
    <property type="nucleotide sequence ID" value="NZ_BAAAPH010000036.1"/>
</dbReference>
<evidence type="ECO:0000313" key="4">
    <source>
        <dbReference type="EMBL" id="GAA1605311.1"/>
    </source>
</evidence>
<keyword evidence="5" id="KW-1185">Reference proteome</keyword>
<reference evidence="4 5" key="1">
    <citation type="journal article" date="2019" name="Int. J. Syst. Evol. Microbiol.">
        <title>The Global Catalogue of Microorganisms (GCM) 10K type strain sequencing project: providing services to taxonomists for standard genome sequencing and annotation.</title>
        <authorList>
            <consortium name="The Broad Institute Genomics Platform"/>
            <consortium name="The Broad Institute Genome Sequencing Center for Infectious Disease"/>
            <person name="Wu L."/>
            <person name="Ma J."/>
        </authorList>
    </citation>
    <scope>NUCLEOTIDE SEQUENCE [LARGE SCALE GENOMIC DNA]</scope>
    <source>
        <strain evidence="4 5">JCM 15572</strain>
    </source>
</reference>
<feature type="region of interest" description="Disordered" evidence="1">
    <location>
        <begin position="340"/>
        <end position="367"/>
    </location>
</feature>
<feature type="chain" id="PRO_5046885026" description="Esterase-like activity of phytase family protein" evidence="3">
    <location>
        <begin position="30"/>
        <end position="367"/>
    </location>
</feature>
<feature type="signal peptide" evidence="3">
    <location>
        <begin position="1"/>
        <end position="29"/>
    </location>
</feature>
<feature type="transmembrane region" description="Helical" evidence="2">
    <location>
        <begin position="317"/>
        <end position="336"/>
    </location>
</feature>
<gene>
    <name evidence="4" type="ORF">GCM10009804_71910</name>
</gene>
<name>A0ABN2EEI0_9ACTN</name>
<dbReference type="EMBL" id="BAAAPH010000036">
    <property type="protein sequence ID" value="GAA1605311.1"/>
    <property type="molecule type" value="Genomic_DNA"/>
</dbReference>
<keyword evidence="3" id="KW-0732">Signal</keyword>
<keyword evidence="2" id="KW-0812">Transmembrane</keyword>
<proteinExistence type="predicted"/>
<feature type="compositionally biased region" description="Basic and acidic residues" evidence="1">
    <location>
        <begin position="340"/>
        <end position="352"/>
    </location>
</feature>
<dbReference type="InterPro" id="IPR011044">
    <property type="entry name" value="Quino_amine_DH_bsu"/>
</dbReference>
<accession>A0ABN2EEI0</accession>